<dbReference type="EMBL" id="JBHUDI010000005">
    <property type="protein sequence ID" value="MFD1563813.1"/>
    <property type="molecule type" value="Genomic_DNA"/>
</dbReference>
<comment type="caution">
    <text evidence="1">The sequence shown here is derived from an EMBL/GenBank/DDBJ whole genome shotgun (WGS) entry which is preliminary data.</text>
</comment>
<dbReference type="Gene3D" id="1.20.1270.110">
    <property type="entry name" value="Uncharacterised protein family UPF0058"/>
    <property type="match status" value="1"/>
</dbReference>
<dbReference type="InterPro" id="IPR036519">
    <property type="entry name" value="UPF0058_sf"/>
</dbReference>
<organism evidence="1 2">
    <name type="scientific">Haloarchaeobius amylolyticus</name>
    <dbReference type="NCBI Taxonomy" id="1198296"/>
    <lineage>
        <taxon>Archaea</taxon>
        <taxon>Methanobacteriati</taxon>
        <taxon>Methanobacteriota</taxon>
        <taxon>Stenosarchaea group</taxon>
        <taxon>Halobacteria</taxon>
        <taxon>Halobacteriales</taxon>
        <taxon>Halorubellaceae</taxon>
        <taxon>Haloarchaeobius</taxon>
    </lineage>
</organism>
<proteinExistence type="predicted"/>
<evidence type="ECO:0000313" key="2">
    <source>
        <dbReference type="Proteomes" id="UP001597076"/>
    </source>
</evidence>
<dbReference type="Proteomes" id="UP001597076">
    <property type="component" value="Unassembled WGS sequence"/>
</dbReference>
<dbReference type="Pfam" id="PF01893">
    <property type="entry name" value="UPF0058"/>
    <property type="match status" value="1"/>
</dbReference>
<dbReference type="SUPFAM" id="SSF140371">
    <property type="entry name" value="Vng1086c-like"/>
    <property type="match status" value="1"/>
</dbReference>
<name>A0ABD6BGI9_9EURY</name>
<protein>
    <submittedName>
        <fullName evidence="1">UPF0058 family protein</fullName>
    </submittedName>
</protein>
<dbReference type="InterPro" id="IPR002753">
    <property type="entry name" value="UPF0058"/>
</dbReference>
<dbReference type="RefSeq" id="WP_390286723.1">
    <property type="nucleotide sequence ID" value="NZ_JBHUDI010000005.1"/>
</dbReference>
<gene>
    <name evidence="1" type="ORF">ACFR99_09655</name>
</gene>
<keyword evidence="2" id="KW-1185">Reference proteome</keyword>
<accession>A0ABD6BGI9</accession>
<sequence>MKSQELVHIHALLLELRMFLERDGAAPAGAFDAYEAQPVRPTHIHRPKTAHERAIGLLLDGLDQSVRTHPPPDQAPIS</sequence>
<dbReference type="AlphaFoldDB" id="A0ABD6BGI9"/>
<reference evidence="1 2" key="1">
    <citation type="journal article" date="2019" name="Int. J. Syst. Evol. Microbiol.">
        <title>The Global Catalogue of Microorganisms (GCM) 10K type strain sequencing project: providing services to taxonomists for standard genome sequencing and annotation.</title>
        <authorList>
            <consortium name="The Broad Institute Genomics Platform"/>
            <consortium name="The Broad Institute Genome Sequencing Center for Infectious Disease"/>
            <person name="Wu L."/>
            <person name="Ma J."/>
        </authorList>
    </citation>
    <scope>NUCLEOTIDE SEQUENCE [LARGE SCALE GENOMIC DNA]</scope>
    <source>
        <strain evidence="1 2">CGMCC 1.12230</strain>
    </source>
</reference>
<evidence type="ECO:0000313" key="1">
    <source>
        <dbReference type="EMBL" id="MFD1563813.1"/>
    </source>
</evidence>